<dbReference type="SUPFAM" id="SSF53649">
    <property type="entry name" value="Alkaline phosphatase-like"/>
    <property type="match status" value="1"/>
</dbReference>
<dbReference type="PANTHER" id="PTHR43751:SF1">
    <property type="entry name" value="SULFATASE ATSG-RELATED"/>
    <property type="match status" value="1"/>
</dbReference>
<dbReference type="Pfam" id="PF00884">
    <property type="entry name" value="Sulfatase"/>
    <property type="match status" value="1"/>
</dbReference>
<feature type="signal peptide" evidence="1">
    <location>
        <begin position="1"/>
        <end position="20"/>
    </location>
</feature>
<feature type="domain" description="Sulfatase N-terminal" evidence="2">
    <location>
        <begin position="25"/>
        <end position="293"/>
    </location>
</feature>
<dbReference type="CDD" id="cd16027">
    <property type="entry name" value="SGSH"/>
    <property type="match status" value="1"/>
</dbReference>
<keyword evidence="4" id="KW-1185">Reference proteome</keyword>
<protein>
    <submittedName>
        <fullName evidence="3">Sulfatase</fullName>
    </submittedName>
</protein>
<name>A0ABS3CA91_9BACT</name>
<reference evidence="3 4" key="1">
    <citation type="submission" date="2021-03" db="EMBL/GenBank/DDBJ databases">
        <title>novel species isolated from a fishpond in China.</title>
        <authorList>
            <person name="Lu H."/>
            <person name="Cai Z."/>
        </authorList>
    </citation>
    <scope>NUCLEOTIDE SEQUENCE [LARGE SCALE GENOMIC DNA]</scope>
    <source>
        <strain evidence="3 4">YJ13C</strain>
    </source>
</reference>
<dbReference type="InterPro" id="IPR017850">
    <property type="entry name" value="Alkaline_phosphatase_core_sf"/>
</dbReference>
<feature type="chain" id="PRO_5047172038" evidence="1">
    <location>
        <begin position="21"/>
        <end position="503"/>
    </location>
</feature>
<evidence type="ECO:0000313" key="3">
    <source>
        <dbReference type="EMBL" id="MBN7813917.1"/>
    </source>
</evidence>
<dbReference type="InterPro" id="IPR052701">
    <property type="entry name" value="GAG_Ulvan_Degrading_Sulfatases"/>
</dbReference>
<evidence type="ECO:0000259" key="2">
    <source>
        <dbReference type="Pfam" id="PF00884"/>
    </source>
</evidence>
<evidence type="ECO:0000256" key="1">
    <source>
        <dbReference type="SAM" id="SignalP"/>
    </source>
</evidence>
<evidence type="ECO:0000313" key="4">
    <source>
        <dbReference type="Proteomes" id="UP000664480"/>
    </source>
</evidence>
<organism evidence="3 4">
    <name type="scientific">Algoriphagus pacificus</name>
    <dbReference type="NCBI Taxonomy" id="2811234"/>
    <lineage>
        <taxon>Bacteria</taxon>
        <taxon>Pseudomonadati</taxon>
        <taxon>Bacteroidota</taxon>
        <taxon>Cytophagia</taxon>
        <taxon>Cytophagales</taxon>
        <taxon>Cyclobacteriaceae</taxon>
        <taxon>Algoriphagus</taxon>
    </lineage>
</organism>
<dbReference type="EMBL" id="JAFKCU010000001">
    <property type="protein sequence ID" value="MBN7813917.1"/>
    <property type="molecule type" value="Genomic_DNA"/>
</dbReference>
<comment type="caution">
    <text evidence="3">The sequence shown here is derived from an EMBL/GenBank/DDBJ whole genome shotgun (WGS) entry which is preliminary data.</text>
</comment>
<gene>
    <name evidence="3" type="ORF">J0A69_00695</name>
</gene>
<dbReference type="PANTHER" id="PTHR43751">
    <property type="entry name" value="SULFATASE"/>
    <property type="match status" value="1"/>
</dbReference>
<sequence>MKKNLLATLSLFFTFYAAFSQEKKPNILFLIADDWSFPHAGVYGDPLVRTPTFDRLAAEGALFNNAYTASPSCSPSRAVVLLGRYPHQNEAGGNLWSEFPAQYPTYVGMLEKDGYLTGSTRKGWGPGEFKVSGMEHNPAGKSFKDFKTFLAQRANDEPFTFWFGSTDPHREYVPNTGIQTGMYLENVSVPGFFPDNDCVRNDILDYFFEIERFDRECGQLLKMLEEIGELDNTIIVMTSDNGMPFPRAKANLYDYGTRMPLAIRYPKKIKAGTVIDDFVNFVDFAPTFVESAGLEHPTMSGQSLWPLFAGEKQNRDQVFLERERHANVRKGDLSYPMRAVRDHQYLYIRNMMPERNPAGDSTAHQSVGQYGDVDNSVTKYLIMSLKGKSQAGKPDYFKLAFEKRPAEELYDVIADPYQLNNLAEDETYATVKAKMNSQLQDWMAKTGDLRAKEPRSLYWDQVRYTPTYQFQDYDFEQRLQEYRIKPPFGKDSREGIPCLTNLQ</sequence>
<accession>A0ABS3CA91</accession>
<dbReference type="InterPro" id="IPR000917">
    <property type="entry name" value="Sulfatase_N"/>
</dbReference>
<dbReference type="Gene3D" id="3.40.720.10">
    <property type="entry name" value="Alkaline Phosphatase, subunit A"/>
    <property type="match status" value="1"/>
</dbReference>
<keyword evidence="1" id="KW-0732">Signal</keyword>
<dbReference type="Proteomes" id="UP000664480">
    <property type="component" value="Unassembled WGS sequence"/>
</dbReference>
<dbReference type="RefSeq" id="WP_206584588.1">
    <property type="nucleotide sequence ID" value="NZ_JAFKCU010000001.1"/>
</dbReference>
<proteinExistence type="predicted"/>